<dbReference type="PROSITE" id="PS50894">
    <property type="entry name" value="HPT"/>
    <property type="match status" value="1"/>
</dbReference>
<dbReference type="SUPFAM" id="SSF47226">
    <property type="entry name" value="Histidine-containing phosphotransfer domain, HPT domain"/>
    <property type="match status" value="1"/>
</dbReference>
<evidence type="ECO:0000256" key="1">
    <source>
        <dbReference type="ARBA" id="ARBA00000085"/>
    </source>
</evidence>
<evidence type="ECO:0000259" key="17">
    <source>
        <dbReference type="PROSITE" id="PS50110"/>
    </source>
</evidence>
<comment type="subcellular location">
    <subcellularLocation>
        <location evidence="2">Cell inner membrane</location>
        <topology evidence="2">Multi-pass membrane protein</topology>
    </subcellularLocation>
</comment>
<feature type="domain" description="Response regulatory" evidence="17">
    <location>
        <begin position="435"/>
        <end position="557"/>
    </location>
</feature>
<keyword evidence="12" id="KW-0902">Two-component regulatory system</keyword>
<dbReference type="PROSITE" id="PS50113">
    <property type="entry name" value="PAC"/>
    <property type="match status" value="1"/>
</dbReference>
<dbReference type="InterPro" id="IPR036890">
    <property type="entry name" value="HATPase_C_sf"/>
</dbReference>
<dbReference type="InterPro" id="IPR005467">
    <property type="entry name" value="His_kinase_dom"/>
</dbReference>
<evidence type="ECO:0000256" key="3">
    <source>
        <dbReference type="ARBA" id="ARBA00012438"/>
    </source>
</evidence>
<keyword evidence="10" id="KW-0547">Nucleotide-binding</keyword>
<dbReference type="Gene3D" id="1.20.120.160">
    <property type="entry name" value="HPT domain"/>
    <property type="match status" value="1"/>
</dbReference>
<evidence type="ECO:0000256" key="8">
    <source>
        <dbReference type="ARBA" id="ARBA00022692"/>
    </source>
</evidence>
<evidence type="ECO:0000256" key="5">
    <source>
        <dbReference type="ARBA" id="ARBA00022519"/>
    </source>
</evidence>
<dbReference type="Pfam" id="PF00072">
    <property type="entry name" value="Response_reg"/>
    <property type="match status" value="1"/>
</dbReference>
<evidence type="ECO:0000259" key="20">
    <source>
        <dbReference type="PROSITE" id="PS50894"/>
    </source>
</evidence>
<keyword evidence="7 21" id="KW-0808">Transferase</keyword>
<keyword evidence="4" id="KW-1003">Cell membrane</keyword>
<dbReference type="SMART" id="SM00086">
    <property type="entry name" value="PAC"/>
    <property type="match status" value="1"/>
</dbReference>
<protein>
    <recommendedName>
        <fullName evidence="3">histidine kinase</fullName>
        <ecNumber evidence="3">2.7.13.3</ecNumber>
    </recommendedName>
</protein>
<proteinExistence type="predicted"/>
<evidence type="ECO:0000313" key="22">
    <source>
        <dbReference type="Proteomes" id="UP001628193"/>
    </source>
</evidence>
<dbReference type="SUPFAM" id="SSF55874">
    <property type="entry name" value="ATPase domain of HSP90 chaperone/DNA topoisomerase II/histidine kinase"/>
    <property type="match status" value="1"/>
</dbReference>
<evidence type="ECO:0000256" key="14">
    <source>
        <dbReference type="PROSITE-ProRule" id="PRU00110"/>
    </source>
</evidence>
<dbReference type="Pfam" id="PF00512">
    <property type="entry name" value="HisKA"/>
    <property type="match status" value="1"/>
</dbReference>
<dbReference type="CDD" id="cd17546">
    <property type="entry name" value="REC_hyHK_CKI1_RcsC-like"/>
    <property type="match status" value="1"/>
</dbReference>
<evidence type="ECO:0000259" key="18">
    <source>
        <dbReference type="PROSITE" id="PS50112"/>
    </source>
</evidence>
<dbReference type="InterPro" id="IPR004358">
    <property type="entry name" value="Sig_transdc_His_kin-like_C"/>
</dbReference>
<dbReference type="SUPFAM" id="SSF47384">
    <property type="entry name" value="Homodimeric domain of signal transducing histidine kinase"/>
    <property type="match status" value="1"/>
</dbReference>
<dbReference type="PANTHER" id="PTHR43047:SF64">
    <property type="entry name" value="HISTIDINE KINASE CONTAINING CHEY-HOMOLOGOUS RECEIVER DOMAIN AND PAS DOMAIN-RELATED"/>
    <property type="match status" value="1"/>
</dbReference>
<reference evidence="21 22" key="1">
    <citation type="submission" date="2024-05" db="EMBL/GenBank/DDBJ databases">
        <authorList>
            <consortium name="Candidatus Magnetaquicoccaceae bacterium FCR-1 genome sequencing consortium"/>
            <person name="Shimoshige H."/>
            <person name="Shimamura S."/>
            <person name="Taoka A."/>
            <person name="Kobayashi H."/>
            <person name="Maekawa T."/>
        </authorList>
    </citation>
    <scope>NUCLEOTIDE SEQUENCE [LARGE SCALE GENOMIC DNA]</scope>
    <source>
        <strain evidence="21 22">FCR-1</strain>
    </source>
</reference>
<dbReference type="NCBIfam" id="TIGR00229">
    <property type="entry name" value="sensory_box"/>
    <property type="match status" value="1"/>
</dbReference>
<evidence type="ECO:0000256" key="2">
    <source>
        <dbReference type="ARBA" id="ARBA00004429"/>
    </source>
</evidence>
<evidence type="ECO:0000256" key="7">
    <source>
        <dbReference type="ARBA" id="ARBA00022679"/>
    </source>
</evidence>
<dbReference type="InterPro" id="IPR036641">
    <property type="entry name" value="HPT_dom_sf"/>
</dbReference>
<dbReference type="EMBL" id="BAAFGK010000004">
    <property type="protein sequence ID" value="GAB0057818.1"/>
    <property type="molecule type" value="Genomic_DNA"/>
</dbReference>
<feature type="modified residue" description="Phosphohistidine" evidence="14">
    <location>
        <position position="626"/>
    </location>
</feature>
<dbReference type="Proteomes" id="UP001628193">
    <property type="component" value="Unassembled WGS sequence"/>
</dbReference>
<dbReference type="Pfam" id="PF02518">
    <property type="entry name" value="HATPase_c"/>
    <property type="match status" value="1"/>
</dbReference>
<dbReference type="Pfam" id="PF01627">
    <property type="entry name" value="Hpt"/>
    <property type="match status" value="1"/>
</dbReference>
<evidence type="ECO:0000256" key="10">
    <source>
        <dbReference type="ARBA" id="ARBA00022840"/>
    </source>
</evidence>
<dbReference type="InterPro" id="IPR003661">
    <property type="entry name" value="HisK_dim/P_dom"/>
</dbReference>
<dbReference type="CDD" id="cd00082">
    <property type="entry name" value="HisKA"/>
    <property type="match status" value="1"/>
</dbReference>
<evidence type="ECO:0000256" key="13">
    <source>
        <dbReference type="ARBA" id="ARBA00023136"/>
    </source>
</evidence>
<dbReference type="InterPro" id="IPR000014">
    <property type="entry name" value="PAS"/>
</dbReference>
<keyword evidence="22" id="KW-1185">Reference proteome</keyword>
<dbReference type="InterPro" id="IPR008207">
    <property type="entry name" value="Sig_transdc_His_kin_Hpt_dom"/>
</dbReference>
<keyword evidence="8" id="KW-0812">Transmembrane</keyword>
<dbReference type="CDD" id="cd16922">
    <property type="entry name" value="HATPase_EvgS-ArcB-TorS-like"/>
    <property type="match status" value="1"/>
</dbReference>
<keyword evidence="9 21" id="KW-0418">Kinase</keyword>
<dbReference type="InterPro" id="IPR003594">
    <property type="entry name" value="HATPase_dom"/>
</dbReference>
<evidence type="ECO:0000256" key="6">
    <source>
        <dbReference type="ARBA" id="ARBA00022553"/>
    </source>
</evidence>
<keyword evidence="10" id="KW-0067">ATP-binding</keyword>
<dbReference type="InterPro" id="IPR011006">
    <property type="entry name" value="CheY-like_superfamily"/>
</dbReference>
<dbReference type="PRINTS" id="PR00344">
    <property type="entry name" value="BCTRLSENSOR"/>
</dbReference>
<feature type="domain" description="Histidine kinase" evidence="16">
    <location>
        <begin position="183"/>
        <end position="407"/>
    </location>
</feature>
<dbReference type="SMART" id="SM00387">
    <property type="entry name" value="HATPase_c"/>
    <property type="match status" value="1"/>
</dbReference>
<dbReference type="SUPFAM" id="SSF52172">
    <property type="entry name" value="CheY-like"/>
    <property type="match status" value="1"/>
</dbReference>
<dbReference type="Gene3D" id="3.30.450.20">
    <property type="entry name" value="PAS domain"/>
    <property type="match status" value="1"/>
</dbReference>
<gene>
    <name evidence="21" type="primary">rcsC_59</name>
    <name evidence="21" type="ORF">SIID45300_02151</name>
</gene>
<accession>A0ABQ0CAB8</accession>
<reference evidence="21 22" key="2">
    <citation type="submission" date="2024-09" db="EMBL/GenBank/DDBJ databases">
        <title>Draft genome sequence of Candidatus Magnetaquicoccaceae bacterium FCR-1.</title>
        <authorList>
            <person name="Shimoshige H."/>
            <person name="Shimamura S."/>
            <person name="Taoka A."/>
            <person name="Kobayashi H."/>
            <person name="Maekawa T."/>
        </authorList>
    </citation>
    <scope>NUCLEOTIDE SEQUENCE [LARGE SCALE GENOMIC DNA]</scope>
    <source>
        <strain evidence="21 22">FCR-1</strain>
    </source>
</reference>
<feature type="modified residue" description="4-aspartylphosphate" evidence="15">
    <location>
        <position position="487"/>
    </location>
</feature>
<evidence type="ECO:0000256" key="12">
    <source>
        <dbReference type="ARBA" id="ARBA00023012"/>
    </source>
</evidence>
<evidence type="ECO:0000256" key="15">
    <source>
        <dbReference type="PROSITE-ProRule" id="PRU00169"/>
    </source>
</evidence>
<dbReference type="PROSITE" id="PS50112">
    <property type="entry name" value="PAS"/>
    <property type="match status" value="1"/>
</dbReference>
<dbReference type="PROSITE" id="PS50109">
    <property type="entry name" value="HIS_KIN"/>
    <property type="match status" value="1"/>
</dbReference>
<evidence type="ECO:0000259" key="19">
    <source>
        <dbReference type="PROSITE" id="PS50113"/>
    </source>
</evidence>
<feature type="domain" description="PAC" evidence="19">
    <location>
        <begin position="111"/>
        <end position="165"/>
    </location>
</feature>
<keyword evidence="13" id="KW-0472">Membrane</keyword>
<dbReference type="SMART" id="SM00448">
    <property type="entry name" value="REC"/>
    <property type="match status" value="1"/>
</dbReference>
<dbReference type="InterPro" id="IPR000700">
    <property type="entry name" value="PAS-assoc_C"/>
</dbReference>
<dbReference type="InterPro" id="IPR035965">
    <property type="entry name" value="PAS-like_dom_sf"/>
</dbReference>
<evidence type="ECO:0000259" key="16">
    <source>
        <dbReference type="PROSITE" id="PS50109"/>
    </source>
</evidence>
<dbReference type="InterPro" id="IPR001789">
    <property type="entry name" value="Sig_transdc_resp-reg_receiver"/>
</dbReference>
<evidence type="ECO:0000256" key="11">
    <source>
        <dbReference type="ARBA" id="ARBA00022989"/>
    </source>
</evidence>
<dbReference type="InterPro" id="IPR001610">
    <property type="entry name" value="PAC"/>
</dbReference>
<dbReference type="GO" id="GO:0004673">
    <property type="term" value="F:protein histidine kinase activity"/>
    <property type="evidence" value="ECO:0007669"/>
    <property type="project" value="UniProtKB-EC"/>
</dbReference>
<dbReference type="PROSITE" id="PS50110">
    <property type="entry name" value="RESPONSE_REGULATORY"/>
    <property type="match status" value="1"/>
</dbReference>
<organism evidence="21 22">
    <name type="scientific">Candidatus Magnetaquiglobus chichijimensis</name>
    <dbReference type="NCBI Taxonomy" id="3141448"/>
    <lineage>
        <taxon>Bacteria</taxon>
        <taxon>Pseudomonadati</taxon>
        <taxon>Pseudomonadota</taxon>
        <taxon>Magnetococcia</taxon>
        <taxon>Magnetococcales</taxon>
        <taxon>Candidatus Magnetaquicoccaceae</taxon>
        <taxon>Candidatus Magnetaquiglobus</taxon>
    </lineage>
</organism>
<evidence type="ECO:0000256" key="9">
    <source>
        <dbReference type="ARBA" id="ARBA00022777"/>
    </source>
</evidence>
<keyword evidence="6 15" id="KW-0597">Phosphoprotein</keyword>
<dbReference type="SUPFAM" id="SSF55785">
    <property type="entry name" value="PYP-like sensor domain (PAS domain)"/>
    <property type="match status" value="1"/>
</dbReference>
<keyword evidence="5" id="KW-0997">Cell inner membrane</keyword>
<keyword evidence="11" id="KW-1133">Transmembrane helix</keyword>
<dbReference type="Gene3D" id="3.30.565.10">
    <property type="entry name" value="Histidine kinase-like ATPase, C-terminal domain"/>
    <property type="match status" value="1"/>
</dbReference>
<dbReference type="EC" id="2.7.13.3" evidence="3"/>
<dbReference type="InterPro" id="IPR036097">
    <property type="entry name" value="HisK_dim/P_sf"/>
</dbReference>
<dbReference type="Gene3D" id="1.10.287.130">
    <property type="match status" value="1"/>
</dbReference>
<evidence type="ECO:0000256" key="4">
    <source>
        <dbReference type="ARBA" id="ARBA00022475"/>
    </source>
</evidence>
<evidence type="ECO:0000313" key="21">
    <source>
        <dbReference type="EMBL" id="GAB0057818.1"/>
    </source>
</evidence>
<dbReference type="PANTHER" id="PTHR43047">
    <property type="entry name" value="TWO-COMPONENT HISTIDINE PROTEIN KINASE"/>
    <property type="match status" value="1"/>
</dbReference>
<dbReference type="Pfam" id="PF13426">
    <property type="entry name" value="PAS_9"/>
    <property type="match status" value="1"/>
</dbReference>
<dbReference type="CDD" id="cd00130">
    <property type="entry name" value="PAS"/>
    <property type="match status" value="1"/>
</dbReference>
<feature type="domain" description="PAS" evidence="18">
    <location>
        <begin position="40"/>
        <end position="86"/>
    </location>
</feature>
<dbReference type="RefSeq" id="WP_420905507.1">
    <property type="nucleotide sequence ID" value="NZ_BAAFGK010000004.1"/>
</dbReference>
<comment type="catalytic activity">
    <reaction evidence="1">
        <text>ATP + protein L-histidine = ADP + protein N-phospho-L-histidine.</text>
        <dbReference type="EC" id="2.7.13.3"/>
    </reaction>
</comment>
<comment type="caution">
    <text evidence="21">The sequence shown here is derived from an EMBL/GenBank/DDBJ whole genome shotgun (WGS) entry which is preliminary data.</text>
</comment>
<name>A0ABQ0CAB8_9PROT</name>
<sequence>MAKTPRLKRLIKMVCAVCAGLRQQRVETAQATASRALQPNLMLHETAMRAAANTIVITDVAGQIQWVNPAFSRSTGYTFEEAVGRNPRLLKSGLQDQTFYRDLWNTILRGEVWRGVFINKRKDGTLVHEESTITPVIDSIGHITHFIAIKLDVTERVRVEQELKEATVKAEAANQAKSDFLATMSHEIRTPLNVVLGVLELLKDAHPDPLSQDRLELASSSGKTLLYLINDILDYSKIEADQLELEETPFDLAELLDEMVLAMMPLAHEKRIAIDCQFPRIFPTSVLGDPNRIRQVFTNLIGNAIKFTPPGGEVVCLGGTVRRAEGFIEYLFEVRDTGIGVPEEERQHIFERFAQANSATTRQFGGTGLGLAICRRLIRLMGGDIEVDDNPNASSGAVFVFTLALREQSPITVSPSDAREASWVVAHPPSIDNARILVVDDQSANLTVTLGMLAKIGCSRERCVTATTGLQAVERFQADPFDLVFMDCQMPLMDGYQTTRLIREWEQQRERVAVPIIALTADVTQANRRAGREAGMNDFLAKPVSLDELRRVLHRHLPTVTAVEERGVLSSQTLPQVVQALVALGLDSGEIPGIARLICEQFPELLDTLEQELAAGRYEQARSTSHVLRGSMLHSVFPQMQNETRLLHDAVRAREWPSARRQLSRVRAAFEPIQSELLAWLAASRTE</sequence>
<feature type="domain" description="HPt" evidence="20">
    <location>
        <begin position="587"/>
        <end position="680"/>
    </location>
</feature>
<dbReference type="SMART" id="SM00388">
    <property type="entry name" value="HisKA"/>
    <property type="match status" value="1"/>
</dbReference>
<dbReference type="Gene3D" id="3.40.50.2300">
    <property type="match status" value="1"/>
</dbReference>